<accession>A0A9D2L147</accession>
<keyword evidence="2 7" id="KW-0813">Transport</keyword>
<evidence type="ECO:0000256" key="2">
    <source>
        <dbReference type="ARBA" id="ARBA00022448"/>
    </source>
</evidence>
<dbReference type="Pfam" id="PF00528">
    <property type="entry name" value="BPD_transp_1"/>
    <property type="match status" value="1"/>
</dbReference>
<dbReference type="Gene3D" id="1.10.3720.10">
    <property type="entry name" value="MetI-like"/>
    <property type="match status" value="1"/>
</dbReference>
<dbReference type="SUPFAM" id="SSF161098">
    <property type="entry name" value="MetI-like"/>
    <property type="match status" value="1"/>
</dbReference>
<reference evidence="9" key="1">
    <citation type="journal article" date="2021" name="PeerJ">
        <title>Extensive microbial diversity within the chicken gut microbiome revealed by metagenomics and culture.</title>
        <authorList>
            <person name="Gilroy R."/>
            <person name="Ravi A."/>
            <person name="Getino M."/>
            <person name="Pursley I."/>
            <person name="Horton D.L."/>
            <person name="Alikhan N.F."/>
            <person name="Baker D."/>
            <person name="Gharbi K."/>
            <person name="Hall N."/>
            <person name="Watson M."/>
            <person name="Adriaenssens E.M."/>
            <person name="Foster-Nyarko E."/>
            <person name="Jarju S."/>
            <person name="Secka A."/>
            <person name="Antonio M."/>
            <person name="Oren A."/>
            <person name="Chaudhuri R.R."/>
            <person name="La Ragione R."/>
            <person name="Hildebrand F."/>
            <person name="Pallen M.J."/>
        </authorList>
    </citation>
    <scope>NUCLEOTIDE SEQUENCE</scope>
    <source>
        <strain evidence="9">CHK179-7159</strain>
    </source>
</reference>
<keyword evidence="4 7" id="KW-0812">Transmembrane</keyword>
<feature type="transmembrane region" description="Helical" evidence="7">
    <location>
        <begin position="106"/>
        <end position="126"/>
    </location>
</feature>
<comment type="subcellular location">
    <subcellularLocation>
        <location evidence="1 7">Cell membrane</location>
        <topology evidence="1 7">Multi-pass membrane protein</topology>
    </subcellularLocation>
</comment>
<feature type="transmembrane region" description="Helical" evidence="7">
    <location>
        <begin position="138"/>
        <end position="158"/>
    </location>
</feature>
<dbReference type="AlphaFoldDB" id="A0A9D2L147"/>
<feature type="transmembrane region" description="Helical" evidence="7">
    <location>
        <begin position="68"/>
        <end position="94"/>
    </location>
</feature>
<gene>
    <name evidence="9" type="ORF">H9717_08005</name>
</gene>
<feature type="transmembrane region" description="Helical" evidence="7">
    <location>
        <begin position="179"/>
        <end position="205"/>
    </location>
</feature>
<dbReference type="InterPro" id="IPR035906">
    <property type="entry name" value="MetI-like_sf"/>
</dbReference>
<keyword evidence="3" id="KW-1003">Cell membrane</keyword>
<comment type="caution">
    <text evidence="9">The sequence shown here is derived from an EMBL/GenBank/DDBJ whole genome shotgun (WGS) entry which is preliminary data.</text>
</comment>
<proteinExistence type="inferred from homology"/>
<dbReference type="Proteomes" id="UP000886858">
    <property type="component" value="Unassembled WGS sequence"/>
</dbReference>
<keyword evidence="5 7" id="KW-1133">Transmembrane helix</keyword>
<evidence type="ECO:0000256" key="5">
    <source>
        <dbReference type="ARBA" id="ARBA00022989"/>
    </source>
</evidence>
<evidence type="ECO:0000256" key="4">
    <source>
        <dbReference type="ARBA" id="ARBA00022692"/>
    </source>
</evidence>
<name>A0A9D2L147_9FIRM</name>
<dbReference type="PANTHER" id="PTHR43744">
    <property type="entry name" value="ABC TRANSPORTER PERMEASE PROTEIN MG189-RELATED-RELATED"/>
    <property type="match status" value="1"/>
</dbReference>
<keyword evidence="6 7" id="KW-0472">Membrane</keyword>
<evidence type="ECO:0000256" key="3">
    <source>
        <dbReference type="ARBA" id="ARBA00022475"/>
    </source>
</evidence>
<evidence type="ECO:0000256" key="6">
    <source>
        <dbReference type="ARBA" id="ARBA00023136"/>
    </source>
</evidence>
<evidence type="ECO:0000256" key="7">
    <source>
        <dbReference type="RuleBase" id="RU363032"/>
    </source>
</evidence>
<protein>
    <submittedName>
        <fullName evidence="9">Carbohydrate ABC transporter permease</fullName>
    </submittedName>
</protein>
<sequence length="293" mass="32595">MKKHSIGQDVLWAILGICAVVCLLPLILVVIASFTDEGTLAINGFSYFPKKWSLEGWKYVGTFGKQLIVSYGVTIFVTVVGTIFSIVVTSMFAYTQSRKNFCLRGVLAIYMLITMLLSGGMLSGYLVNTTVYHLKDTLLILILPGVSGMQIIYMRSYIESNIPESLVESVKIDGGSEMRAFWQIVFPLMKPVVAALSFMSAVGYWNDWQKPYLYISSSYKMPLQLLLQRIETSMEKMNSPLIDQAAYASLAQTIPSETARMALLLTVLGPIMIAYPFFQKYFVQGLTIGAVKG</sequence>
<dbReference type="EMBL" id="DWYY01000084">
    <property type="protein sequence ID" value="HJA93045.1"/>
    <property type="molecule type" value="Genomic_DNA"/>
</dbReference>
<reference evidence="9" key="2">
    <citation type="submission" date="2021-04" db="EMBL/GenBank/DDBJ databases">
        <authorList>
            <person name="Gilroy R."/>
        </authorList>
    </citation>
    <scope>NUCLEOTIDE SEQUENCE</scope>
    <source>
        <strain evidence="9">CHK179-7159</strain>
    </source>
</reference>
<feature type="transmembrane region" description="Helical" evidence="7">
    <location>
        <begin position="12"/>
        <end position="34"/>
    </location>
</feature>
<evidence type="ECO:0000259" key="8">
    <source>
        <dbReference type="PROSITE" id="PS50928"/>
    </source>
</evidence>
<feature type="transmembrane region" description="Helical" evidence="7">
    <location>
        <begin position="259"/>
        <end position="278"/>
    </location>
</feature>
<dbReference type="GO" id="GO:0005886">
    <property type="term" value="C:plasma membrane"/>
    <property type="evidence" value="ECO:0007669"/>
    <property type="project" value="UniProtKB-SubCell"/>
</dbReference>
<organism evidence="9 10">
    <name type="scientific">Candidatus Eisenbergiella merdipullorum</name>
    <dbReference type="NCBI Taxonomy" id="2838553"/>
    <lineage>
        <taxon>Bacteria</taxon>
        <taxon>Bacillati</taxon>
        <taxon>Bacillota</taxon>
        <taxon>Clostridia</taxon>
        <taxon>Lachnospirales</taxon>
        <taxon>Lachnospiraceae</taxon>
        <taxon>Eisenbergiella</taxon>
    </lineage>
</organism>
<feature type="domain" description="ABC transmembrane type-1" evidence="8">
    <location>
        <begin position="71"/>
        <end position="263"/>
    </location>
</feature>
<dbReference type="PROSITE" id="PS50928">
    <property type="entry name" value="ABC_TM1"/>
    <property type="match status" value="1"/>
</dbReference>
<evidence type="ECO:0000313" key="9">
    <source>
        <dbReference type="EMBL" id="HJA93045.1"/>
    </source>
</evidence>
<dbReference type="PANTHER" id="PTHR43744:SF9">
    <property type="entry name" value="POLYGALACTURONAN_RHAMNOGALACTURONAN TRANSPORT SYSTEM PERMEASE PROTEIN YTCP"/>
    <property type="match status" value="1"/>
</dbReference>
<dbReference type="CDD" id="cd06261">
    <property type="entry name" value="TM_PBP2"/>
    <property type="match status" value="1"/>
</dbReference>
<comment type="similarity">
    <text evidence="7">Belongs to the binding-protein-dependent transport system permease family.</text>
</comment>
<evidence type="ECO:0000313" key="10">
    <source>
        <dbReference type="Proteomes" id="UP000886858"/>
    </source>
</evidence>
<dbReference type="InterPro" id="IPR000515">
    <property type="entry name" value="MetI-like"/>
</dbReference>
<dbReference type="GO" id="GO:0055085">
    <property type="term" value="P:transmembrane transport"/>
    <property type="evidence" value="ECO:0007669"/>
    <property type="project" value="InterPro"/>
</dbReference>
<evidence type="ECO:0000256" key="1">
    <source>
        <dbReference type="ARBA" id="ARBA00004651"/>
    </source>
</evidence>